<dbReference type="GeneID" id="89588068"/>
<evidence type="ECO:0000313" key="4">
    <source>
        <dbReference type="EMBL" id="KRN57683.1"/>
    </source>
</evidence>
<dbReference type="PANTHER" id="PTHR42932:SF1">
    <property type="entry name" value="GENERAL STRESS PROTEIN 20U"/>
    <property type="match status" value="1"/>
</dbReference>
<dbReference type="AlphaFoldDB" id="A0A0R2HY03"/>
<dbReference type="EMBL" id="JQBS01000003">
    <property type="protein sequence ID" value="KRN57683.1"/>
    <property type="molecule type" value="Genomic_DNA"/>
</dbReference>
<feature type="domain" description="Ferritin/DPS" evidence="3">
    <location>
        <begin position="10"/>
        <end position="151"/>
    </location>
</feature>
<dbReference type="PRINTS" id="PR01346">
    <property type="entry name" value="HELNAPAPROT"/>
</dbReference>
<dbReference type="Proteomes" id="UP000051658">
    <property type="component" value="Unassembled WGS sequence"/>
</dbReference>
<reference evidence="4 5" key="1">
    <citation type="journal article" date="2015" name="Genome Announc.">
        <title>Expanding the biotechnology potential of lactobacilli through comparative genomics of 213 strains and associated genera.</title>
        <authorList>
            <person name="Sun Z."/>
            <person name="Harris H.M."/>
            <person name="McCann A."/>
            <person name="Guo C."/>
            <person name="Argimon S."/>
            <person name="Zhang W."/>
            <person name="Yang X."/>
            <person name="Jeffery I.B."/>
            <person name="Cooney J.C."/>
            <person name="Kagawa T.F."/>
            <person name="Liu W."/>
            <person name="Song Y."/>
            <person name="Salvetti E."/>
            <person name="Wrobel A."/>
            <person name="Rasinkangas P."/>
            <person name="Parkhill J."/>
            <person name="Rea M.C."/>
            <person name="O'Sullivan O."/>
            <person name="Ritari J."/>
            <person name="Douillard F.P."/>
            <person name="Paul Ross R."/>
            <person name="Yang R."/>
            <person name="Briner A.E."/>
            <person name="Felis G.E."/>
            <person name="de Vos W.M."/>
            <person name="Barrangou R."/>
            <person name="Klaenhammer T.R."/>
            <person name="Caufield P.W."/>
            <person name="Cui Y."/>
            <person name="Zhang H."/>
            <person name="O'Toole P.W."/>
        </authorList>
    </citation>
    <scope>NUCLEOTIDE SEQUENCE [LARGE SCALE GENOMIC DNA]</scope>
    <source>
        <strain evidence="4 5">DSM 20623</strain>
    </source>
</reference>
<dbReference type="Pfam" id="PF00210">
    <property type="entry name" value="Ferritin"/>
    <property type="match status" value="1"/>
</dbReference>
<evidence type="ECO:0000313" key="5">
    <source>
        <dbReference type="Proteomes" id="UP000051658"/>
    </source>
</evidence>
<comment type="similarity">
    <text evidence="1 2">Belongs to the Dps family.</text>
</comment>
<comment type="caution">
    <text evidence="4">The sequence shown here is derived from an EMBL/GenBank/DDBJ whole genome shotgun (WGS) entry which is preliminary data.</text>
</comment>
<evidence type="ECO:0000256" key="2">
    <source>
        <dbReference type="RuleBase" id="RU003875"/>
    </source>
</evidence>
<dbReference type="GO" id="GO:0016722">
    <property type="term" value="F:oxidoreductase activity, acting on metal ions"/>
    <property type="evidence" value="ECO:0007669"/>
    <property type="project" value="InterPro"/>
</dbReference>
<keyword evidence="5" id="KW-1185">Reference proteome</keyword>
<sequence length="157" mass="17852">MQKTNIDVKAILNKQVANHGVLYTKFHQHHWYVQGASFYTLHEKFEELFNSIAANSDEIAERLIAIGGAPYSTLSEYLEHASIEEKPYTKKISANDMVASVVHDYRIIRDEISEGIELTGEAGDDSTQDMLIAYKTEIEKNIWMLQAFLDQSPLEGE</sequence>
<dbReference type="Gene3D" id="1.20.1260.10">
    <property type="match status" value="1"/>
</dbReference>
<dbReference type="eggNOG" id="COG0783">
    <property type="taxonomic scope" value="Bacteria"/>
</dbReference>
<dbReference type="InterPro" id="IPR009078">
    <property type="entry name" value="Ferritin-like_SF"/>
</dbReference>
<dbReference type="InterPro" id="IPR023188">
    <property type="entry name" value="DPS_DNA-bd_CS"/>
</dbReference>
<evidence type="ECO:0000256" key="1">
    <source>
        <dbReference type="ARBA" id="ARBA00009497"/>
    </source>
</evidence>
<dbReference type="InterPro" id="IPR012347">
    <property type="entry name" value="Ferritin-like"/>
</dbReference>
<dbReference type="InterPro" id="IPR008331">
    <property type="entry name" value="Ferritin_DPS_dom"/>
</dbReference>
<dbReference type="CDD" id="cd01043">
    <property type="entry name" value="DPS"/>
    <property type="match status" value="1"/>
</dbReference>
<organism evidence="4 5">
    <name type="scientific">Carnobacterium divergens DSM 20623</name>
    <dbReference type="NCBI Taxonomy" id="1449336"/>
    <lineage>
        <taxon>Bacteria</taxon>
        <taxon>Bacillati</taxon>
        <taxon>Bacillota</taxon>
        <taxon>Bacilli</taxon>
        <taxon>Lactobacillales</taxon>
        <taxon>Carnobacteriaceae</taxon>
        <taxon>Carnobacterium</taxon>
    </lineage>
</organism>
<dbReference type="InterPro" id="IPR002177">
    <property type="entry name" value="DPS_DNA-bd"/>
</dbReference>
<name>A0A0R2HY03_CARDV</name>
<dbReference type="PANTHER" id="PTHR42932">
    <property type="entry name" value="GENERAL STRESS PROTEIN 20U"/>
    <property type="match status" value="1"/>
</dbReference>
<accession>A0A0R2HY03</accession>
<dbReference type="RefSeq" id="WP_034571617.1">
    <property type="nucleotide sequence ID" value="NZ_JQBS01000003.1"/>
</dbReference>
<dbReference type="SUPFAM" id="SSF47240">
    <property type="entry name" value="Ferritin-like"/>
    <property type="match status" value="1"/>
</dbReference>
<dbReference type="PIRSF" id="PIRSF005900">
    <property type="entry name" value="Dps"/>
    <property type="match status" value="1"/>
</dbReference>
<dbReference type="PROSITE" id="PS00818">
    <property type="entry name" value="DPS_1"/>
    <property type="match status" value="1"/>
</dbReference>
<proteinExistence type="inferred from homology"/>
<protein>
    <submittedName>
        <fullName evidence="4">DNA-protecting protein, ferritin</fullName>
    </submittedName>
</protein>
<dbReference type="PATRIC" id="fig|1449336.4.peg.1664"/>
<evidence type="ECO:0000259" key="3">
    <source>
        <dbReference type="Pfam" id="PF00210"/>
    </source>
</evidence>
<gene>
    <name evidence="4" type="ORF">IV74_GL001631</name>
</gene>
<dbReference type="GO" id="GO:0008199">
    <property type="term" value="F:ferric iron binding"/>
    <property type="evidence" value="ECO:0007669"/>
    <property type="project" value="InterPro"/>
</dbReference>